<keyword evidence="2" id="KW-0540">Nuclease</keyword>
<keyword evidence="2" id="KW-0255">Endonuclease</keyword>
<dbReference type="EMBL" id="CP063056">
    <property type="protein sequence ID" value="QPB43420.1"/>
    <property type="molecule type" value="Genomic_DNA"/>
</dbReference>
<dbReference type="InterPro" id="IPR003615">
    <property type="entry name" value="HNH_nuc"/>
</dbReference>
<keyword evidence="2" id="KW-0378">Hydrolase</keyword>
<dbReference type="Gene3D" id="1.10.30.50">
    <property type="match status" value="1"/>
</dbReference>
<dbReference type="PANTHER" id="PTHR33877:SF1">
    <property type="entry name" value="TYPE IV METHYL-DIRECTED RESTRICTION ENZYME ECOKMCRA"/>
    <property type="match status" value="1"/>
</dbReference>
<evidence type="ECO:0000313" key="2">
    <source>
        <dbReference type="EMBL" id="QPB43420.1"/>
    </source>
</evidence>
<keyword evidence="3" id="KW-1185">Reference proteome</keyword>
<organism evidence="2 3">
    <name type="scientific">Rodentibacter haemolyticus</name>
    <dbReference type="NCBI Taxonomy" id="2778911"/>
    <lineage>
        <taxon>Bacteria</taxon>
        <taxon>Pseudomonadati</taxon>
        <taxon>Pseudomonadota</taxon>
        <taxon>Gammaproteobacteria</taxon>
        <taxon>Pasteurellales</taxon>
        <taxon>Pasteurellaceae</taxon>
        <taxon>Rodentibacter</taxon>
    </lineage>
</organism>
<proteinExistence type="predicted"/>
<protein>
    <submittedName>
        <fullName evidence="2">HNH endonuclease</fullName>
    </submittedName>
</protein>
<reference evidence="2 3" key="1">
    <citation type="submission" date="2020-10" db="EMBL/GenBank/DDBJ databases">
        <title>Genome Sequencing of Rodentibacter spp. strain DSM111151.</title>
        <authorList>
            <person name="Benga L."/>
            <person name="Lautwein T."/>
        </authorList>
    </citation>
    <scope>NUCLEOTIDE SEQUENCE [LARGE SCALE GENOMIC DNA]</scope>
    <source>
        <strain evidence="2 3">DSM 111151</strain>
    </source>
</reference>
<evidence type="ECO:0000259" key="1">
    <source>
        <dbReference type="SMART" id="SM00507"/>
    </source>
</evidence>
<name>A0ABX6UZ58_9PAST</name>
<gene>
    <name evidence="2" type="ORF">IHV77_04875</name>
</gene>
<dbReference type="InterPro" id="IPR052892">
    <property type="entry name" value="NA-targeting_endonuclease"/>
</dbReference>
<dbReference type="SMART" id="SM00507">
    <property type="entry name" value="HNHc"/>
    <property type="match status" value="1"/>
</dbReference>
<dbReference type="Pfam" id="PF01844">
    <property type="entry name" value="HNH"/>
    <property type="match status" value="1"/>
</dbReference>
<dbReference type="GO" id="GO:0004519">
    <property type="term" value="F:endonuclease activity"/>
    <property type="evidence" value="ECO:0007669"/>
    <property type="project" value="UniProtKB-KW"/>
</dbReference>
<evidence type="ECO:0000313" key="3">
    <source>
        <dbReference type="Proteomes" id="UP000663069"/>
    </source>
</evidence>
<accession>A0ABX6UZ58</accession>
<dbReference type="CDD" id="cd00085">
    <property type="entry name" value="HNHc"/>
    <property type="match status" value="1"/>
</dbReference>
<dbReference type="RefSeq" id="WP_194812977.1">
    <property type="nucleotide sequence ID" value="NZ_CP063056.1"/>
</dbReference>
<dbReference type="InterPro" id="IPR002711">
    <property type="entry name" value="HNH"/>
</dbReference>
<dbReference type="Proteomes" id="UP000663069">
    <property type="component" value="Chromosome"/>
</dbReference>
<sequence length="175" mass="20446">MEYKYCKDCGEYLPVDREHFGQYKNKRSDGSIKVAYRNSCRKCMAANTAKYHRENPLAMAARIKRRSQHMEIAGGSYTEQEISILRNKLNDMCRFCGKSLNGGGDIEHLTPISRGGSNNINNLTLSCHKCNKEKTNKTLFEYLEWRQERKLHIRDIEYIEFPDNPLSPRGRRSYK</sequence>
<feature type="domain" description="HNH nuclease" evidence="1">
    <location>
        <begin position="83"/>
        <end position="132"/>
    </location>
</feature>
<dbReference type="PANTHER" id="PTHR33877">
    <property type="entry name" value="SLL1193 PROTEIN"/>
    <property type="match status" value="1"/>
</dbReference>